<reference evidence="8 9" key="1">
    <citation type="submission" date="2016-10" db="EMBL/GenBank/DDBJ databases">
        <authorList>
            <person name="de Groot N.N."/>
        </authorList>
    </citation>
    <scope>NUCLEOTIDE SEQUENCE [LARGE SCALE GENOMIC DNA]</scope>
    <source>
        <strain evidence="8 9">DSM 44908</strain>
    </source>
</reference>
<feature type="transmembrane region" description="Helical" evidence="7">
    <location>
        <begin position="386"/>
        <end position="405"/>
    </location>
</feature>
<dbReference type="Pfam" id="PF01943">
    <property type="entry name" value="Polysacc_synt"/>
    <property type="match status" value="1"/>
</dbReference>
<feature type="transmembrane region" description="Helical" evidence="7">
    <location>
        <begin position="112"/>
        <end position="133"/>
    </location>
</feature>
<accession>A0A1I0U4U9</accession>
<evidence type="ECO:0000313" key="8">
    <source>
        <dbReference type="EMBL" id="SFA59054.1"/>
    </source>
</evidence>
<evidence type="ECO:0000256" key="5">
    <source>
        <dbReference type="ARBA" id="ARBA00023136"/>
    </source>
</evidence>
<evidence type="ECO:0000313" key="9">
    <source>
        <dbReference type="Proteomes" id="UP000182054"/>
    </source>
</evidence>
<gene>
    <name evidence="8" type="ORF">SAMN05444374_113101</name>
</gene>
<feature type="transmembrane region" description="Helical" evidence="7">
    <location>
        <begin position="411"/>
        <end position="433"/>
    </location>
</feature>
<dbReference type="Proteomes" id="UP000182054">
    <property type="component" value="Unassembled WGS sequence"/>
</dbReference>
<keyword evidence="5 7" id="KW-0472">Membrane</keyword>
<evidence type="ECO:0000256" key="1">
    <source>
        <dbReference type="ARBA" id="ARBA00004651"/>
    </source>
</evidence>
<feature type="transmembrane region" description="Helical" evidence="7">
    <location>
        <begin position="70"/>
        <end position="92"/>
    </location>
</feature>
<dbReference type="PANTHER" id="PTHR30250">
    <property type="entry name" value="PST FAMILY PREDICTED COLANIC ACID TRANSPORTER"/>
    <property type="match status" value="1"/>
</dbReference>
<organism evidence="8 9">
    <name type="scientific">Rhodococcoides kroppenstedtii</name>
    <dbReference type="NCBI Taxonomy" id="293050"/>
    <lineage>
        <taxon>Bacteria</taxon>
        <taxon>Bacillati</taxon>
        <taxon>Actinomycetota</taxon>
        <taxon>Actinomycetes</taxon>
        <taxon>Mycobacteriales</taxon>
        <taxon>Nocardiaceae</taxon>
        <taxon>Rhodococcoides</taxon>
    </lineage>
</organism>
<keyword evidence="3 7" id="KW-0812">Transmembrane</keyword>
<evidence type="ECO:0000256" key="4">
    <source>
        <dbReference type="ARBA" id="ARBA00022989"/>
    </source>
</evidence>
<keyword evidence="2" id="KW-1003">Cell membrane</keyword>
<dbReference type="RefSeq" id="WP_244516556.1">
    <property type="nucleotide sequence ID" value="NZ_FOJN01000013.1"/>
</dbReference>
<feature type="transmembrane region" description="Helical" evidence="7">
    <location>
        <begin position="184"/>
        <end position="206"/>
    </location>
</feature>
<keyword evidence="4 7" id="KW-1133">Transmembrane helix</keyword>
<name>A0A1I0U4U9_9NOCA</name>
<feature type="transmembrane region" description="Helical" evidence="7">
    <location>
        <begin position="139"/>
        <end position="163"/>
    </location>
</feature>
<sequence>MDENPDQLPPDVTAEAERTSPDYRALAADPKAAARATAAVLASRVIVAGLGWAGSVVVARSLGAEEWGQFSFVFALLGLMSVVTDLGVGRVVLAKLIDDDPDEIARTASSFLALRTVLGLVGYVLAVGYVVVLGYPGEVVLATVLGGLVVVFATPSHALSVLFQARHRMLLVAVAESAGQVLQLALTVLAAVFAPTLLIFVLPAVANEAFRVVTKGFAVRRRSVGLRPSRHLDVHRWGPYLREAIPLAIGFALTIAMLKIDVLMLSLLDTFDAVGLYAIGYKFSDMMDTIALAAVAPVSTLLVAAWPSELPTFRKRTRTAALAFATFGGVAVAAFWPSADPLIRLLYGDRFVPGADAARLLVLGAAVMSLILLGVFLLASASKQRHYPAVALAGLILNVVLNLILIPRYSYTGSAVATVVTFAVTVVALWVVIGRTMPVSGLLPVGSIGVVAVVTAAVAALGSLLESAAPAWWFPISVVGAAVVGGTGFLLLRRQS</sequence>
<feature type="transmembrane region" description="Helical" evidence="7">
    <location>
        <begin position="445"/>
        <end position="465"/>
    </location>
</feature>
<feature type="transmembrane region" description="Helical" evidence="7">
    <location>
        <begin position="471"/>
        <end position="492"/>
    </location>
</feature>
<proteinExistence type="predicted"/>
<feature type="transmembrane region" description="Helical" evidence="7">
    <location>
        <begin position="38"/>
        <end position="58"/>
    </location>
</feature>
<dbReference type="GeneID" id="85486994"/>
<evidence type="ECO:0000256" key="3">
    <source>
        <dbReference type="ARBA" id="ARBA00022692"/>
    </source>
</evidence>
<evidence type="ECO:0000256" key="2">
    <source>
        <dbReference type="ARBA" id="ARBA00022475"/>
    </source>
</evidence>
<dbReference type="InterPro" id="IPR002797">
    <property type="entry name" value="Polysacc_synth"/>
</dbReference>
<protein>
    <submittedName>
        <fullName evidence="8">Membrane protein involved in the export of O-antigen and teichoic acid</fullName>
    </submittedName>
</protein>
<dbReference type="PANTHER" id="PTHR30250:SF11">
    <property type="entry name" value="O-ANTIGEN TRANSPORTER-RELATED"/>
    <property type="match status" value="1"/>
</dbReference>
<evidence type="ECO:0000256" key="7">
    <source>
        <dbReference type="SAM" id="Phobius"/>
    </source>
</evidence>
<comment type="subcellular location">
    <subcellularLocation>
        <location evidence="1">Cell membrane</location>
        <topology evidence="1">Multi-pass membrane protein</topology>
    </subcellularLocation>
</comment>
<dbReference type="AlphaFoldDB" id="A0A1I0U4U9"/>
<feature type="transmembrane region" description="Helical" evidence="7">
    <location>
        <begin position="319"/>
        <end position="337"/>
    </location>
</feature>
<dbReference type="CDD" id="cd13128">
    <property type="entry name" value="MATE_Wzx_like"/>
    <property type="match status" value="1"/>
</dbReference>
<feature type="transmembrane region" description="Helical" evidence="7">
    <location>
        <begin position="357"/>
        <end position="379"/>
    </location>
</feature>
<dbReference type="GO" id="GO:0005886">
    <property type="term" value="C:plasma membrane"/>
    <property type="evidence" value="ECO:0007669"/>
    <property type="project" value="UniProtKB-SubCell"/>
</dbReference>
<dbReference type="EMBL" id="FOJN01000013">
    <property type="protein sequence ID" value="SFA59054.1"/>
    <property type="molecule type" value="Genomic_DNA"/>
</dbReference>
<dbReference type="InterPro" id="IPR050833">
    <property type="entry name" value="Poly_Biosynth_Transport"/>
</dbReference>
<feature type="transmembrane region" description="Helical" evidence="7">
    <location>
        <begin position="240"/>
        <end position="258"/>
    </location>
</feature>
<evidence type="ECO:0000256" key="6">
    <source>
        <dbReference type="SAM" id="MobiDB-lite"/>
    </source>
</evidence>
<feature type="transmembrane region" description="Helical" evidence="7">
    <location>
        <begin position="289"/>
        <end position="307"/>
    </location>
</feature>
<feature type="region of interest" description="Disordered" evidence="6">
    <location>
        <begin position="1"/>
        <end position="20"/>
    </location>
</feature>